<keyword evidence="2 5" id="KW-0436">Ligase</keyword>
<dbReference type="CDD" id="cd05936">
    <property type="entry name" value="FC-FACS_FadD_like"/>
    <property type="match status" value="1"/>
</dbReference>
<dbReference type="Gene3D" id="3.30.300.30">
    <property type="match status" value="1"/>
</dbReference>
<feature type="domain" description="AMP-dependent synthetase/ligase" evidence="3">
    <location>
        <begin position="10"/>
        <end position="370"/>
    </location>
</feature>
<dbReference type="InterPro" id="IPR000873">
    <property type="entry name" value="AMP-dep_synth/lig_dom"/>
</dbReference>
<evidence type="ECO:0000256" key="1">
    <source>
        <dbReference type="ARBA" id="ARBA00006432"/>
    </source>
</evidence>
<evidence type="ECO:0000313" key="6">
    <source>
        <dbReference type="Proteomes" id="UP000460272"/>
    </source>
</evidence>
<name>A0A6P2BSK8_9ACTN</name>
<dbReference type="FunFam" id="3.30.300.30:FF:000008">
    <property type="entry name" value="2,3-dihydroxybenzoate-AMP ligase"/>
    <property type="match status" value="1"/>
</dbReference>
<protein>
    <submittedName>
        <fullName evidence="5">Long-chain fatty acid--CoA ligase</fullName>
    </submittedName>
</protein>
<organism evidence="5 6">
    <name type="scientific">Trebonia kvetii</name>
    <dbReference type="NCBI Taxonomy" id="2480626"/>
    <lineage>
        <taxon>Bacteria</taxon>
        <taxon>Bacillati</taxon>
        <taxon>Actinomycetota</taxon>
        <taxon>Actinomycetes</taxon>
        <taxon>Streptosporangiales</taxon>
        <taxon>Treboniaceae</taxon>
        <taxon>Trebonia</taxon>
    </lineage>
</organism>
<evidence type="ECO:0000313" key="5">
    <source>
        <dbReference type="EMBL" id="TVZ02004.1"/>
    </source>
</evidence>
<dbReference type="PANTHER" id="PTHR43767">
    <property type="entry name" value="LONG-CHAIN-FATTY-ACID--COA LIGASE"/>
    <property type="match status" value="1"/>
</dbReference>
<feature type="domain" description="AMP-binding enzyme C-terminal" evidence="4">
    <location>
        <begin position="420"/>
        <end position="495"/>
    </location>
</feature>
<dbReference type="InterPro" id="IPR025110">
    <property type="entry name" value="AMP-bd_C"/>
</dbReference>
<dbReference type="OrthoDB" id="4363623at2"/>
<accession>A0A6P2BSK8</accession>
<dbReference type="PANTHER" id="PTHR43767:SF12">
    <property type="entry name" value="AMP-DEPENDENT SYNTHETASE AND LIGASE"/>
    <property type="match status" value="1"/>
</dbReference>
<dbReference type="GO" id="GO:0016877">
    <property type="term" value="F:ligase activity, forming carbon-sulfur bonds"/>
    <property type="evidence" value="ECO:0007669"/>
    <property type="project" value="UniProtKB-ARBA"/>
</dbReference>
<dbReference type="Proteomes" id="UP000460272">
    <property type="component" value="Unassembled WGS sequence"/>
</dbReference>
<dbReference type="InterPro" id="IPR045851">
    <property type="entry name" value="AMP-bd_C_sf"/>
</dbReference>
<dbReference type="PROSITE" id="PS00455">
    <property type="entry name" value="AMP_BINDING"/>
    <property type="match status" value="1"/>
</dbReference>
<gene>
    <name evidence="5" type="ORF">EAS64_31755</name>
</gene>
<proteinExistence type="inferred from homology"/>
<sequence>MNFNLAVILRETALDSPGRPAILYPGGSLTYAELDGLSDLVAASLQASGIRPGDAVALQLPNIPEFVVAYFGILKAGGAAVPVNIMLKAPEVAFILGDSAAKILITWGGALDHALTGAASAGVSEIYAVGGSDDERAISFSRLLAVATASGRLAERKPDDTAVIMYTSGTTGQPKGAELTHLQLYMNADVPGRLFDVQPADVVITVLPLFHVFGLSSILNVCVRFGCTMSLIPRFDPAVVLEAIQRDRATIFEGVPAMFISLLSYPDLDSHDVSSLRVAISGGASIPADVLDAFEKRFGIPVLEGYGLTETASTVTFNKNASDRRIYSVGKPIWGTETEIWSEDGKALPPGKDNIGEVVTRGLHVMKGYLNQAEATARAFAGGWFHTGDLGYFDEDGFLFIVGRAKELIIRGGYNVYPLEIENVLRAHPAVVEAAVIGMPHERMGEEIMAVVVPRPGTQVTAPELTAFCKERLAAYKYPRVIEFRAEMPKNTLGKVLKDELLPAAVRSAGPRDYEGSRP</sequence>
<evidence type="ECO:0000259" key="3">
    <source>
        <dbReference type="Pfam" id="PF00501"/>
    </source>
</evidence>
<dbReference type="AlphaFoldDB" id="A0A6P2BSK8"/>
<dbReference type="RefSeq" id="WP_145859006.1">
    <property type="nucleotide sequence ID" value="NZ_RPFW01000006.1"/>
</dbReference>
<comment type="caution">
    <text evidence="5">The sequence shown here is derived from an EMBL/GenBank/DDBJ whole genome shotgun (WGS) entry which is preliminary data.</text>
</comment>
<evidence type="ECO:0000259" key="4">
    <source>
        <dbReference type="Pfam" id="PF13193"/>
    </source>
</evidence>
<dbReference type="Gene3D" id="3.40.50.12780">
    <property type="entry name" value="N-terminal domain of ligase-like"/>
    <property type="match status" value="1"/>
</dbReference>
<dbReference type="InterPro" id="IPR020845">
    <property type="entry name" value="AMP-binding_CS"/>
</dbReference>
<dbReference type="InterPro" id="IPR042099">
    <property type="entry name" value="ANL_N_sf"/>
</dbReference>
<evidence type="ECO:0000256" key="2">
    <source>
        <dbReference type="ARBA" id="ARBA00022598"/>
    </source>
</evidence>
<dbReference type="SUPFAM" id="SSF56801">
    <property type="entry name" value="Acetyl-CoA synthetase-like"/>
    <property type="match status" value="1"/>
</dbReference>
<dbReference type="Pfam" id="PF13193">
    <property type="entry name" value="AMP-binding_C"/>
    <property type="match status" value="1"/>
</dbReference>
<dbReference type="EMBL" id="RPFW01000006">
    <property type="protein sequence ID" value="TVZ02004.1"/>
    <property type="molecule type" value="Genomic_DNA"/>
</dbReference>
<comment type="similarity">
    <text evidence="1">Belongs to the ATP-dependent AMP-binding enzyme family.</text>
</comment>
<dbReference type="Pfam" id="PF00501">
    <property type="entry name" value="AMP-binding"/>
    <property type="match status" value="1"/>
</dbReference>
<dbReference type="InterPro" id="IPR050237">
    <property type="entry name" value="ATP-dep_AMP-bd_enzyme"/>
</dbReference>
<keyword evidence="6" id="KW-1185">Reference proteome</keyword>
<reference evidence="5 6" key="1">
    <citation type="submission" date="2018-11" db="EMBL/GenBank/DDBJ databases">
        <title>Trebonia kvetii gen.nov., sp.nov., a novel acidophilic actinobacterium, and proposal of the new actinobacterial family Treboniaceae fam. nov.</title>
        <authorList>
            <person name="Rapoport D."/>
            <person name="Sagova-Mareckova M."/>
            <person name="Sedlacek I."/>
            <person name="Provaznik J."/>
            <person name="Kralova S."/>
            <person name="Pavlinic D."/>
            <person name="Benes V."/>
            <person name="Kopecky J."/>
        </authorList>
    </citation>
    <scope>NUCLEOTIDE SEQUENCE [LARGE SCALE GENOMIC DNA]</scope>
    <source>
        <strain evidence="5 6">15Tr583</strain>
    </source>
</reference>